<dbReference type="Proteomes" id="UP000305939">
    <property type="component" value="Unassembled WGS sequence"/>
</dbReference>
<evidence type="ECO:0000313" key="5">
    <source>
        <dbReference type="EMBL" id="THD67715.1"/>
    </source>
</evidence>
<keyword evidence="3" id="KW-0378">Hydrolase</keyword>
<dbReference type="AlphaFoldDB" id="A0A4S3M2K7"/>
<evidence type="ECO:0000256" key="2">
    <source>
        <dbReference type="ARBA" id="ARBA00013064"/>
    </source>
</evidence>
<sequence length="275" mass="31866">MRIIDLGITPKLTTFVFYFGCENTKFLPKTTMLQFFKKKQSILPLLRGLSDIHNHVLPGIDDGSRNPEESKKMLLLYRELGFQKVYCTPHIMEDYFHLNKEKITTTRNSFFEGLSPREQQLTLHPAAEHLMDGQFEKLLEEDSFMPLKDNYILVETGFMARPMNLDEMIFKMNTKGLTPAFAHPERYGYLKTLKHFKELKDRGMTLQLNLLSLNGHYGKTVQQKAEMLLKEGLYDFVGTDAHKPMHLEIIGDMRVFKEVLGPLKGVVERTNEVFG</sequence>
<dbReference type="Gene3D" id="3.20.20.140">
    <property type="entry name" value="Metal-dependent hydrolases"/>
    <property type="match status" value="1"/>
</dbReference>
<dbReference type="RefSeq" id="WP_136335920.1">
    <property type="nucleotide sequence ID" value="NZ_QXMP01000008.1"/>
</dbReference>
<gene>
    <name evidence="5" type="ORF">E7Z59_08655</name>
</gene>
<protein>
    <recommendedName>
        <fullName evidence="2">protein-tyrosine-phosphatase</fullName>
        <ecNumber evidence="2">3.1.3.48</ecNumber>
    </recommendedName>
</protein>
<dbReference type="Pfam" id="PF19567">
    <property type="entry name" value="CpsB_CapC"/>
    <property type="match status" value="1"/>
</dbReference>
<dbReference type="PANTHER" id="PTHR39181">
    <property type="entry name" value="TYROSINE-PROTEIN PHOSPHATASE YWQE"/>
    <property type="match status" value="1"/>
</dbReference>
<name>A0A4S3M2K7_9FLAO</name>
<accession>A0A4S3M2K7</accession>
<proteinExistence type="inferred from homology"/>
<evidence type="ECO:0000256" key="3">
    <source>
        <dbReference type="ARBA" id="ARBA00022801"/>
    </source>
</evidence>
<dbReference type="EMBL" id="SSMC01000002">
    <property type="protein sequence ID" value="THD67715.1"/>
    <property type="molecule type" value="Genomic_DNA"/>
</dbReference>
<evidence type="ECO:0000256" key="4">
    <source>
        <dbReference type="ARBA" id="ARBA00051722"/>
    </source>
</evidence>
<comment type="catalytic activity">
    <reaction evidence="4">
        <text>O-phospho-L-tyrosyl-[protein] + H2O = L-tyrosyl-[protein] + phosphate</text>
        <dbReference type="Rhea" id="RHEA:10684"/>
        <dbReference type="Rhea" id="RHEA-COMP:10136"/>
        <dbReference type="Rhea" id="RHEA-COMP:20101"/>
        <dbReference type="ChEBI" id="CHEBI:15377"/>
        <dbReference type="ChEBI" id="CHEBI:43474"/>
        <dbReference type="ChEBI" id="CHEBI:46858"/>
        <dbReference type="ChEBI" id="CHEBI:61978"/>
        <dbReference type="EC" id="3.1.3.48"/>
    </reaction>
</comment>
<keyword evidence="6" id="KW-1185">Reference proteome</keyword>
<comment type="similarity">
    <text evidence="1">Belongs to the metallo-dependent hydrolases superfamily. CpsB/CapC family.</text>
</comment>
<reference evidence="5 6" key="1">
    <citation type="submission" date="2019-04" db="EMBL/GenBank/DDBJ databases">
        <title>Draft genome sequence of Robertkochia marina CC-AMO-30D.</title>
        <authorList>
            <person name="Hameed A."/>
            <person name="Lin S.-Y."/>
            <person name="Shahina M."/>
            <person name="Lai W.-A."/>
            <person name="Young C.-C."/>
        </authorList>
    </citation>
    <scope>NUCLEOTIDE SEQUENCE [LARGE SCALE GENOMIC DNA]</scope>
    <source>
        <strain evidence="5 6">CC-AMO-30D</strain>
    </source>
</reference>
<comment type="caution">
    <text evidence="5">The sequence shown here is derived from an EMBL/GenBank/DDBJ whole genome shotgun (WGS) entry which is preliminary data.</text>
</comment>
<dbReference type="GO" id="GO:0004725">
    <property type="term" value="F:protein tyrosine phosphatase activity"/>
    <property type="evidence" value="ECO:0007669"/>
    <property type="project" value="UniProtKB-EC"/>
</dbReference>
<dbReference type="InterPro" id="IPR016195">
    <property type="entry name" value="Pol/histidinol_Pase-like"/>
</dbReference>
<organism evidence="5 6">
    <name type="scientific">Robertkochia marina</name>
    <dbReference type="NCBI Taxonomy" id="1227945"/>
    <lineage>
        <taxon>Bacteria</taxon>
        <taxon>Pseudomonadati</taxon>
        <taxon>Bacteroidota</taxon>
        <taxon>Flavobacteriia</taxon>
        <taxon>Flavobacteriales</taxon>
        <taxon>Flavobacteriaceae</taxon>
        <taxon>Robertkochia</taxon>
    </lineage>
</organism>
<evidence type="ECO:0000313" key="6">
    <source>
        <dbReference type="Proteomes" id="UP000305939"/>
    </source>
</evidence>
<dbReference type="SUPFAM" id="SSF89550">
    <property type="entry name" value="PHP domain-like"/>
    <property type="match status" value="1"/>
</dbReference>
<dbReference type="PANTHER" id="PTHR39181:SF1">
    <property type="entry name" value="TYROSINE-PROTEIN PHOSPHATASE YWQE"/>
    <property type="match status" value="1"/>
</dbReference>
<dbReference type="EC" id="3.1.3.48" evidence="2"/>
<dbReference type="OrthoDB" id="9788539at2"/>
<dbReference type="InterPro" id="IPR016667">
    <property type="entry name" value="Caps_polysacc_synth_CpsB/CapC"/>
</dbReference>
<dbReference type="GO" id="GO:0030145">
    <property type="term" value="F:manganese ion binding"/>
    <property type="evidence" value="ECO:0007669"/>
    <property type="project" value="InterPro"/>
</dbReference>
<evidence type="ECO:0000256" key="1">
    <source>
        <dbReference type="ARBA" id="ARBA00005750"/>
    </source>
</evidence>